<feature type="domain" description="Leucine-binding protein" evidence="3">
    <location>
        <begin position="6"/>
        <end position="334"/>
    </location>
</feature>
<dbReference type="Proteomes" id="UP000035425">
    <property type="component" value="Unassembled WGS sequence"/>
</dbReference>
<accession>A0ABR5F8V4</accession>
<sequence length="367" mass="39004">MSSSLAVALVTPLTGPAAVHGLTTLRAVTLWARDEQLPPPWDDINVTAYDAHPHPAAAMRAAAAARPDMIFGPYGQRSALAACAATDRVVFNIGAPSTRFVRQAFPNVVNLLSPHSTWTRGLLAAVRAADRRARRVTVLTASDDRALEVVSVVRAAAARLGFEVASSVFRPGQAMIAARRLPPADVLIVQGDPDDENAAAEVLLRRPWRAAAFSTAGHDGALTALRDRRDGLLGPRAWSPRLPADAGTGPSVSEFVACYQQMYDQLPAATAAVAYAAGLVLGRCVWASGRADDPHVLTAARTLDTSTLLGRFRLDEATGLQVGHHSHLVQWRDGAAHVVWPADRAQSPLAYPRSRIGVARQPAMTAS</sequence>
<comment type="similarity">
    <text evidence="1">Belongs to the leucine-binding protein family.</text>
</comment>
<keyword evidence="2" id="KW-0732">Signal</keyword>
<dbReference type="Pfam" id="PF13458">
    <property type="entry name" value="Peripla_BP_6"/>
    <property type="match status" value="1"/>
</dbReference>
<proteinExistence type="inferred from homology"/>
<dbReference type="InterPro" id="IPR028081">
    <property type="entry name" value="Leu-bd"/>
</dbReference>
<dbReference type="Gene3D" id="3.40.50.2300">
    <property type="match status" value="2"/>
</dbReference>
<evidence type="ECO:0000259" key="3">
    <source>
        <dbReference type="Pfam" id="PF13458"/>
    </source>
</evidence>
<gene>
    <name evidence="4" type="ORF">FrCorBMG51_01030</name>
</gene>
<evidence type="ECO:0000256" key="2">
    <source>
        <dbReference type="ARBA" id="ARBA00022729"/>
    </source>
</evidence>
<evidence type="ECO:0000256" key="1">
    <source>
        <dbReference type="ARBA" id="ARBA00010062"/>
    </source>
</evidence>
<keyword evidence="5" id="KW-1185">Reference proteome</keyword>
<dbReference type="SUPFAM" id="SSF53822">
    <property type="entry name" value="Periplasmic binding protein-like I"/>
    <property type="match status" value="1"/>
</dbReference>
<protein>
    <submittedName>
        <fullName evidence="4">Branched-chain amino acid-binding protein</fullName>
    </submittedName>
</protein>
<organism evidence="4 5">
    <name type="scientific">Protofrankia coriariae</name>
    <dbReference type="NCBI Taxonomy" id="1562887"/>
    <lineage>
        <taxon>Bacteria</taxon>
        <taxon>Bacillati</taxon>
        <taxon>Actinomycetota</taxon>
        <taxon>Actinomycetes</taxon>
        <taxon>Frankiales</taxon>
        <taxon>Frankiaceae</taxon>
        <taxon>Protofrankia</taxon>
    </lineage>
</organism>
<dbReference type="InterPro" id="IPR051010">
    <property type="entry name" value="BCAA_transport"/>
</dbReference>
<dbReference type="PANTHER" id="PTHR30483">
    <property type="entry name" value="LEUCINE-SPECIFIC-BINDING PROTEIN"/>
    <property type="match status" value="1"/>
</dbReference>
<name>A0ABR5F8V4_9ACTN</name>
<comment type="caution">
    <text evidence="4">The sequence shown here is derived from an EMBL/GenBank/DDBJ whole genome shotgun (WGS) entry which is preliminary data.</text>
</comment>
<evidence type="ECO:0000313" key="4">
    <source>
        <dbReference type="EMBL" id="KLL13117.1"/>
    </source>
</evidence>
<dbReference type="PANTHER" id="PTHR30483:SF37">
    <property type="entry name" value="ABC TRANSPORTER SUBSTRATE-BINDING PROTEIN"/>
    <property type="match status" value="1"/>
</dbReference>
<dbReference type="RefSeq" id="WP_047221245.1">
    <property type="nucleotide sequence ID" value="NZ_JWIO01000001.1"/>
</dbReference>
<dbReference type="InterPro" id="IPR028082">
    <property type="entry name" value="Peripla_BP_I"/>
</dbReference>
<reference evidence="4 5" key="1">
    <citation type="submission" date="2014-12" db="EMBL/GenBank/DDBJ databases">
        <title>Frankia sp. BMG5.1 draft genome.</title>
        <authorList>
            <person name="Gtari M."/>
            <person name="Ghodhbane-Gtari F."/>
            <person name="Nouioui I."/>
            <person name="Ktari A."/>
            <person name="Hezbri K."/>
            <person name="Mimouni W."/>
            <person name="Sbissi I."/>
            <person name="Ayari A."/>
            <person name="Yamanaka T."/>
            <person name="Normand P."/>
            <person name="Tisa L.S."/>
            <person name="Boudabous A."/>
        </authorList>
    </citation>
    <scope>NUCLEOTIDE SEQUENCE [LARGE SCALE GENOMIC DNA]</scope>
    <source>
        <strain evidence="4 5">BMG5.1</strain>
    </source>
</reference>
<evidence type="ECO:0000313" key="5">
    <source>
        <dbReference type="Proteomes" id="UP000035425"/>
    </source>
</evidence>
<dbReference type="EMBL" id="JWIO01000001">
    <property type="protein sequence ID" value="KLL13117.1"/>
    <property type="molecule type" value="Genomic_DNA"/>
</dbReference>